<dbReference type="Proteomes" id="UP001229955">
    <property type="component" value="Chromosome"/>
</dbReference>
<dbReference type="KEGG" id="pspc:Strain318_002172"/>
<name>A0AA49JVY5_9BACT</name>
<evidence type="ECO:0000313" key="1">
    <source>
        <dbReference type="EMBL" id="WKW12863.1"/>
    </source>
</evidence>
<protein>
    <submittedName>
        <fullName evidence="1">Uncharacterized protein</fullName>
    </submittedName>
</protein>
<accession>A0AA49K1H9</accession>
<gene>
    <name evidence="1" type="ORF">Strain138_002173</name>
    <name evidence="2" type="ORF">Strain318_002172</name>
</gene>
<sequence>MKFTPAQVAKTWNRVMESSPKEWAKLEARSGPFQDELTGFVLGFTYQLSDDAQELARDCMVACYEIYREHFPVIRKATDEQIMAHWQRCRARIADAEALTDAGAPLQQMYGGSPQPLLFEAVIDGLLPPDPDELDAEEAYALDDEEFWDVLAVLDTVIAVLDECAQTAPAP</sequence>
<organism evidence="1">
    <name type="scientific">Pseudogemmatithrix spongiicola</name>
    <dbReference type="NCBI Taxonomy" id="3062599"/>
    <lineage>
        <taxon>Bacteria</taxon>
        <taxon>Pseudomonadati</taxon>
        <taxon>Gemmatimonadota</taxon>
        <taxon>Gemmatimonadia</taxon>
        <taxon>Gemmatimonadales</taxon>
        <taxon>Gemmatimonadaceae</taxon>
        <taxon>Pseudogemmatithrix</taxon>
    </lineage>
</organism>
<reference evidence="1" key="1">
    <citation type="submission" date="2023-07" db="EMBL/GenBank/DDBJ databases">
        <authorList>
            <person name="Haufschild T."/>
            <person name="Kallscheuer N."/>
            <person name="Hammer J."/>
            <person name="Kohn T."/>
            <person name="Kabuu M."/>
            <person name="Jogler M."/>
            <person name="Wohfarth N."/>
            <person name="Heuer A."/>
            <person name="Rohde M."/>
            <person name="van Teeseling M.C.F."/>
            <person name="Jogler C."/>
        </authorList>
    </citation>
    <scope>NUCLEOTIDE SEQUENCE</scope>
    <source>
        <strain evidence="1">Strain 138</strain>
        <strain evidence="2">Strain 318</strain>
    </source>
</reference>
<evidence type="ECO:0000313" key="3">
    <source>
        <dbReference type="Proteomes" id="UP001229955"/>
    </source>
</evidence>
<accession>A0AA49JVY5</accession>
<evidence type="ECO:0000313" key="2">
    <source>
        <dbReference type="EMBL" id="WKW15770.1"/>
    </source>
</evidence>
<dbReference type="AlphaFoldDB" id="A0AA49JVY5"/>
<dbReference type="RefSeq" id="WP_367885735.1">
    <property type="nucleotide sequence ID" value="NZ_CP130612.1"/>
</dbReference>
<dbReference type="EMBL" id="CP130612">
    <property type="protein sequence ID" value="WKW12863.1"/>
    <property type="molecule type" value="Genomic_DNA"/>
</dbReference>
<keyword evidence="3" id="KW-1185">Reference proteome</keyword>
<dbReference type="EMBL" id="CP130613">
    <property type="protein sequence ID" value="WKW15770.1"/>
    <property type="molecule type" value="Genomic_DNA"/>
</dbReference>
<proteinExistence type="predicted"/>